<dbReference type="CDD" id="cd07820">
    <property type="entry name" value="SRPBCC_3"/>
    <property type="match status" value="1"/>
</dbReference>
<protein>
    <recommendedName>
        <fullName evidence="2">Ribosome association toxin RatA</fullName>
    </recommendedName>
</protein>
<gene>
    <name evidence="1" type="ORF">HELGO_WM12623</name>
</gene>
<accession>A0A6S6S020</accession>
<dbReference type="SUPFAM" id="SSF55961">
    <property type="entry name" value="Bet v1-like"/>
    <property type="match status" value="1"/>
</dbReference>
<proteinExistence type="predicted"/>
<evidence type="ECO:0000313" key="1">
    <source>
        <dbReference type="EMBL" id="CAA6801043.1"/>
    </source>
</evidence>
<name>A0A6S6S020_9BACT</name>
<organism evidence="1">
    <name type="scientific">uncultured Sulfurovum sp</name>
    <dbReference type="NCBI Taxonomy" id="269237"/>
    <lineage>
        <taxon>Bacteria</taxon>
        <taxon>Pseudomonadati</taxon>
        <taxon>Campylobacterota</taxon>
        <taxon>Epsilonproteobacteria</taxon>
        <taxon>Campylobacterales</taxon>
        <taxon>Sulfurovaceae</taxon>
        <taxon>Sulfurovum</taxon>
        <taxon>environmental samples</taxon>
    </lineage>
</organism>
<reference evidence="1" key="1">
    <citation type="submission" date="2020-01" db="EMBL/GenBank/DDBJ databases">
        <authorList>
            <person name="Meier V. D."/>
            <person name="Meier V D."/>
        </authorList>
    </citation>
    <scope>NUCLEOTIDE SEQUENCE</scope>
    <source>
        <strain evidence="1">HLG_WM_MAG_06</strain>
    </source>
</reference>
<dbReference type="InterPro" id="IPR023393">
    <property type="entry name" value="START-like_dom_sf"/>
</dbReference>
<dbReference type="AlphaFoldDB" id="A0A6S6S020"/>
<dbReference type="EMBL" id="CACVAP010000032">
    <property type="protein sequence ID" value="CAA6801043.1"/>
    <property type="molecule type" value="Genomic_DNA"/>
</dbReference>
<sequence length="151" mass="17660">MFSKKFSFTFTSTIETNIEKLFEFHSDTNNLPKITPPWIDVKIIDLTLPLEEKSMITLDIKQYGLSNRWVMQIDKMQAYNQICDIALKSPFKSFYHERSFKTINGTTSTLSDTITFELPLYPLSIVALPFIKKDMQKMFTYRHAQTKEILG</sequence>
<evidence type="ECO:0008006" key="2">
    <source>
        <dbReference type="Google" id="ProtNLM"/>
    </source>
</evidence>
<dbReference type="Gene3D" id="3.30.530.20">
    <property type="match status" value="1"/>
</dbReference>